<gene>
    <name evidence="2" type="ORF">STAS_15641</name>
</gene>
<keyword evidence="1" id="KW-0732">Signal</keyword>
<evidence type="ECO:0000256" key="1">
    <source>
        <dbReference type="SAM" id="SignalP"/>
    </source>
</evidence>
<comment type="caution">
    <text evidence="2">The sequence shown here is derived from an EMBL/GenBank/DDBJ whole genome shotgun (WGS) entry which is preliminary data.</text>
</comment>
<accession>A0A5A7Q1R1</accession>
<evidence type="ECO:0000313" key="3">
    <source>
        <dbReference type="Proteomes" id="UP000325081"/>
    </source>
</evidence>
<reference evidence="3" key="1">
    <citation type="journal article" date="2019" name="Curr. Biol.">
        <title>Genome Sequence of Striga asiatica Provides Insight into the Evolution of Plant Parasitism.</title>
        <authorList>
            <person name="Yoshida S."/>
            <person name="Kim S."/>
            <person name="Wafula E.K."/>
            <person name="Tanskanen J."/>
            <person name="Kim Y.M."/>
            <person name="Honaas L."/>
            <person name="Yang Z."/>
            <person name="Spallek T."/>
            <person name="Conn C.E."/>
            <person name="Ichihashi Y."/>
            <person name="Cheong K."/>
            <person name="Cui S."/>
            <person name="Der J.P."/>
            <person name="Gundlach H."/>
            <person name="Jiao Y."/>
            <person name="Hori C."/>
            <person name="Ishida J.K."/>
            <person name="Kasahara H."/>
            <person name="Kiba T."/>
            <person name="Kim M.S."/>
            <person name="Koo N."/>
            <person name="Laohavisit A."/>
            <person name="Lee Y.H."/>
            <person name="Lumba S."/>
            <person name="McCourt P."/>
            <person name="Mortimer J.C."/>
            <person name="Mutuku J.M."/>
            <person name="Nomura T."/>
            <person name="Sasaki-Sekimoto Y."/>
            <person name="Seto Y."/>
            <person name="Wang Y."/>
            <person name="Wakatake T."/>
            <person name="Sakakibara H."/>
            <person name="Demura T."/>
            <person name="Yamaguchi S."/>
            <person name="Yoneyama K."/>
            <person name="Manabe R.I."/>
            <person name="Nelson D.C."/>
            <person name="Schulman A.H."/>
            <person name="Timko M.P."/>
            <person name="dePamphilis C.W."/>
            <person name="Choi D."/>
            <person name="Shirasu K."/>
        </authorList>
    </citation>
    <scope>NUCLEOTIDE SEQUENCE [LARGE SCALE GENOMIC DNA]</scope>
    <source>
        <strain evidence="3">cv. UVA1</strain>
    </source>
</reference>
<feature type="chain" id="PRO_5022697367" evidence="1">
    <location>
        <begin position="20"/>
        <end position="135"/>
    </location>
</feature>
<keyword evidence="3" id="KW-1185">Reference proteome</keyword>
<evidence type="ECO:0000313" key="2">
    <source>
        <dbReference type="EMBL" id="GER39085.1"/>
    </source>
</evidence>
<sequence>MMGLLLSSLIENACWLTGAEPPLTFMVRKTSVDDHHRTYGKNILPSLSSGIITKAAPVTFLIICAQYSASSEKVKDEALDVVTGCQNEKKGQNKIVLQTGGDCTVMPEARCPAVTSECRIAWRSDTIFDAFSQQQ</sequence>
<proteinExistence type="predicted"/>
<organism evidence="2 3">
    <name type="scientific">Striga asiatica</name>
    <name type="common">Asiatic witchweed</name>
    <name type="synonym">Buchnera asiatica</name>
    <dbReference type="NCBI Taxonomy" id="4170"/>
    <lineage>
        <taxon>Eukaryota</taxon>
        <taxon>Viridiplantae</taxon>
        <taxon>Streptophyta</taxon>
        <taxon>Embryophyta</taxon>
        <taxon>Tracheophyta</taxon>
        <taxon>Spermatophyta</taxon>
        <taxon>Magnoliopsida</taxon>
        <taxon>eudicotyledons</taxon>
        <taxon>Gunneridae</taxon>
        <taxon>Pentapetalae</taxon>
        <taxon>asterids</taxon>
        <taxon>lamiids</taxon>
        <taxon>Lamiales</taxon>
        <taxon>Orobanchaceae</taxon>
        <taxon>Buchnereae</taxon>
        <taxon>Striga</taxon>
    </lineage>
</organism>
<protein>
    <submittedName>
        <fullName evidence="2">RING/U-box superfamily protein</fullName>
    </submittedName>
</protein>
<feature type="signal peptide" evidence="1">
    <location>
        <begin position="1"/>
        <end position="19"/>
    </location>
</feature>
<dbReference type="EMBL" id="BKCP01005572">
    <property type="protein sequence ID" value="GER39085.1"/>
    <property type="molecule type" value="Genomic_DNA"/>
</dbReference>
<name>A0A5A7Q1R1_STRAF</name>
<dbReference type="AlphaFoldDB" id="A0A5A7Q1R1"/>
<dbReference type="Proteomes" id="UP000325081">
    <property type="component" value="Unassembled WGS sequence"/>
</dbReference>